<gene>
    <name evidence="5" type="ORF">V466_23185</name>
</gene>
<dbReference type="Proteomes" id="UP000026739">
    <property type="component" value="Unassembled WGS sequence"/>
</dbReference>
<organism evidence="5 6">
    <name type="scientific">Pseudomonas mandelii PD30</name>
    <dbReference type="NCBI Taxonomy" id="1419583"/>
    <lineage>
        <taxon>Bacteria</taxon>
        <taxon>Pseudomonadati</taxon>
        <taxon>Pseudomonadota</taxon>
        <taxon>Gammaproteobacteria</taxon>
        <taxon>Pseudomonadales</taxon>
        <taxon>Pseudomonadaceae</taxon>
        <taxon>Pseudomonas</taxon>
    </lineage>
</organism>
<dbReference type="SMART" id="SM00895">
    <property type="entry name" value="FCD"/>
    <property type="match status" value="1"/>
</dbReference>
<dbReference type="SMART" id="SM00345">
    <property type="entry name" value="HTH_GNTR"/>
    <property type="match status" value="1"/>
</dbReference>
<dbReference type="InterPro" id="IPR036388">
    <property type="entry name" value="WH-like_DNA-bd_sf"/>
</dbReference>
<dbReference type="InterPro" id="IPR011711">
    <property type="entry name" value="GntR_C"/>
</dbReference>
<dbReference type="Pfam" id="PF07729">
    <property type="entry name" value="FCD"/>
    <property type="match status" value="1"/>
</dbReference>
<keyword evidence="1" id="KW-0805">Transcription regulation</keyword>
<dbReference type="PRINTS" id="PR00033">
    <property type="entry name" value="HTHASNC"/>
</dbReference>
<dbReference type="InterPro" id="IPR000485">
    <property type="entry name" value="AsnC-type_HTH_dom"/>
</dbReference>
<dbReference type="Gene3D" id="1.10.10.10">
    <property type="entry name" value="Winged helix-like DNA-binding domain superfamily/Winged helix DNA-binding domain"/>
    <property type="match status" value="1"/>
</dbReference>
<dbReference type="SUPFAM" id="SSF48008">
    <property type="entry name" value="GntR ligand-binding domain-like"/>
    <property type="match status" value="1"/>
</dbReference>
<evidence type="ECO:0000256" key="3">
    <source>
        <dbReference type="ARBA" id="ARBA00023163"/>
    </source>
</evidence>
<evidence type="ECO:0000313" key="6">
    <source>
        <dbReference type="Proteomes" id="UP000026739"/>
    </source>
</evidence>
<dbReference type="InterPro" id="IPR008920">
    <property type="entry name" value="TF_FadR/GntR_C"/>
</dbReference>
<keyword evidence="3" id="KW-0804">Transcription</keyword>
<dbReference type="AlphaFoldDB" id="A0A059KY33"/>
<reference evidence="5 6" key="1">
    <citation type="submission" date="2013-12" db="EMBL/GenBank/DDBJ databases">
        <authorList>
            <person name="Formusa P.A."/>
            <person name="Habash M."/>
            <person name="Lee H."/>
            <person name="Trevors J.T."/>
        </authorList>
    </citation>
    <scope>NUCLEOTIDE SEQUENCE [LARGE SCALE GENOMIC DNA]</scope>
    <source>
        <strain evidence="5 6">PD30</strain>
    </source>
</reference>
<dbReference type="InterPro" id="IPR036390">
    <property type="entry name" value="WH_DNA-bd_sf"/>
</dbReference>
<accession>A0A059KY33</accession>
<sequence>MIPSSPNSPLIEVALTKMKKAIVCCELAPGEKLKVAELSKTYGLSSSPIREALNRLTQDGVVEASDNKGFRVAPISTTDFRDITRMRCLLECEALGDAIKFGDDAWEADVLGAFHRLNLVEKKLGTGVLVLDDDWSTRHKAFHFALFAACPSPLMLKMIDSLFDRAERYRRFSAKQRIRQRHKGNEHQDLMDAALARDSEKAVTLLRNHIQDTLERTIEAIERQQATLQ</sequence>
<dbReference type="EMBL" id="AZQQ01000096">
    <property type="protein sequence ID" value="KDD66750.1"/>
    <property type="molecule type" value="Genomic_DNA"/>
</dbReference>
<dbReference type="SUPFAM" id="SSF46785">
    <property type="entry name" value="Winged helix' DNA-binding domain"/>
    <property type="match status" value="1"/>
</dbReference>
<evidence type="ECO:0000256" key="1">
    <source>
        <dbReference type="ARBA" id="ARBA00023015"/>
    </source>
</evidence>
<dbReference type="Pfam" id="PF00392">
    <property type="entry name" value="GntR"/>
    <property type="match status" value="1"/>
</dbReference>
<name>A0A059KY33_9PSED</name>
<evidence type="ECO:0000313" key="5">
    <source>
        <dbReference type="EMBL" id="KDD66750.1"/>
    </source>
</evidence>
<dbReference type="PROSITE" id="PS50949">
    <property type="entry name" value="HTH_GNTR"/>
    <property type="match status" value="1"/>
</dbReference>
<evidence type="ECO:0000259" key="4">
    <source>
        <dbReference type="PROSITE" id="PS50949"/>
    </source>
</evidence>
<dbReference type="GO" id="GO:0043565">
    <property type="term" value="F:sequence-specific DNA binding"/>
    <property type="evidence" value="ECO:0007669"/>
    <property type="project" value="InterPro"/>
</dbReference>
<dbReference type="PANTHER" id="PTHR43537:SF20">
    <property type="entry name" value="HTH-TYPE TRANSCRIPTIONAL REPRESSOR GLAR"/>
    <property type="match status" value="1"/>
</dbReference>
<feature type="domain" description="HTH gntR-type" evidence="4">
    <location>
        <begin position="8"/>
        <end position="75"/>
    </location>
</feature>
<dbReference type="eggNOG" id="COG1802">
    <property type="taxonomic scope" value="Bacteria"/>
</dbReference>
<dbReference type="CDD" id="cd07377">
    <property type="entry name" value="WHTH_GntR"/>
    <property type="match status" value="1"/>
</dbReference>
<protein>
    <submittedName>
        <fullName evidence="5">Transcriptional regulator</fullName>
    </submittedName>
</protein>
<proteinExistence type="predicted"/>
<dbReference type="InterPro" id="IPR000524">
    <property type="entry name" value="Tscrpt_reg_HTH_GntR"/>
</dbReference>
<dbReference type="PANTHER" id="PTHR43537">
    <property type="entry name" value="TRANSCRIPTIONAL REGULATOR, GNTR FAMILY"/>
    <property type="match status" value="1"/>
</dbReference>
<dbReference type="RefSeq" id="WP_033060194.1">
    <property type="nucleotide sequence ID" value="NZ_AZQQ01000096.1"/>
</dbReference>
<dbReference type="Gene3D" id="1.20.120.530">
    <property type="entry name" value="GntR ligand-binding domain-like"/>
    <property type="match status" value="1"/>
</dbReference>
<dbReference type="GO" id="GO:0003700">
    <property type="term" value="F:DNA-binding transcription factor activity"/>
    <property type="evidence" value="ECO:0007669"/>
    <property type="project" value="InterPro"/>
</dbReference>
<evidence type="ECO:0000256" key="2">
    <source>
        <dbReference type="ARBA" id="ARBA00023125"/>
    </source>
</evidence>
<comment type="caution">
    <text evidence="5">The sequence shown here is derived from an EMBL/GenBank/DDBJ whole genome shotgun (WGS) entry which is preliminary data.</text>
</comment>
<keyword evidence="2" id="KW-0238">DNA-binding</keyword>